<evidence type="ECO:0000313" key="18">
    <source>
        <dbReference type="Proteomes" id="UP000046947"/>
    </source>
</evidence>
<organism evidence="9 13">
    <name type="scientific">Mycobacterium tuberculosis</name>
    <dbReference type="NCBI Taxonomy" id="1773"/>
    <lineage>
        <taxon>Bacteria</taxon>
        <taxon>Bacillati</taxon>
        <taxon>Actinomycetota</taxon>
        <taxon>Actinomycetes</taxon>
        <taxon>Mycobacteriales</taxon>
        <taxon>Mycobacteriaceae</taxon>
        <taxon>Mycobacterium</taxon>
        <taxon>Mycobacterium tuberculosis complex</taxon>
    </lineage>
</organism>
<reference evidence="9" key="3">
    <citation type="submission" date="2015-03" db="EMBL/GenBank/DDBJ databases">
        <authorList>
            <person name="Murphy D."/>
        </authorList>
    </citation>
    <scope>NUCLEOTIDE SEQUENCE [LARGE SCALE GENOMIC DNA]</scope>
    <source>
        <strain evidence="9">K00500041</strain>
    </source>
</reference>
<evidence type="ECO:0000313" key="16">
    <source>
        <dbReference type="Proteomes" id="UP000045842"/>
    </source>
</evidence>
<dbReference type="Proteomes" id="UP000048289">
    <property type="component" value="Unassembled WGS sequence"/>
</dbReference>
<gene>
    <name evidence="4" type="ORF">ERS007657_01085</name>
    <name evidence="8" type="ORF">ERS007679_03694</name>
    <name evidence="2" type="ORF">ERS007681_01809</name>
    <name evidence="3" type="ORF">ERS007688_03578</name>
    <name evidence="9" type="ORF">ERS007703_03922</name>
    <name evidence="10" type="ORF">ERS007720_04070</name>
    <name evidence="12" type="ORF">ERS007739_02166</name>
    <name evidence="11" type="ORF">ERS007741_04042</name>
    <name evidence="7" type="ORF">ERS027646_02874</name>
    <name evidence="5" type="ORF">ERS027659_02162</name>
    <name evidence="6" type="ORF">ERS027661_03039</name>
</gene>
<reference evidence="13 14" key="1">
    <citation type="submission" date="2015-03" db="EMBL/GenBank/DDBJ databases">
        <authorList>
            <consortium name="Pathogen Informatics"/>
        </authorList>
    </citation>
    <scope>NUCLEOTIDE SEQUENCE [LARGE SCALE GENOMIC DNA]</scope>
    <source>
        <strain evidence="7 21">Bir 172</strain>
        <strain evidence="5 23">Bir 185</strain>
        <strain evidence="6 22">Bir 187</strain>
        <strain evidence="4 17">C09601061</strain>
        <strain evidence="8 16">G09801536</strain>
        <strain evidence="2 19">G09901357</strain>
        <strain evidence="3 18">H09601792</strain>
        <strain evidence="13">K00500041</strain>
        <strain evidence="10 15">M09401471</strain>
        <strain evidence="14">N09902308</strain>
        <strain evidence="11 20">P00601463</strain>
    </source>
</reference>
<feature type="compositionally biased region" description="Basic and acidic residues" evidence="1">
    <location>
        <begin position="68"/>
        <end position="77"/>
    </location>
</feature>
<evidence type="ECO:0000313" key="3">
    <source>
        <dbReference type="EMBL" id="CFE69953.1"/>
    </source>
</evidence>
<sequence length="104" mass="11030">MITSRCASAFGAVMPLDRPSELVAEPRTTASTRSWSRTASANRLSTTTPQPSPRTNPSALASKLLHRPVGDSADHLDSAMAVNGDKVSCTPPANATSVSRRRRL</sequence>
<name>A0A0T9CQ95_MYCTX</name>
<dbReference type="Proteomes" id="UP000049023">
    <property type="component" value="Unassembled WGS sequence"/>
</dbReference>
<dbReference type="EMBL" id="CFOE01000202">
    <property type="protein sequence ID" value="CFE39429.1"/>
    <property type="molecule type" value="Genomic_DNA"/>
</dbReference>
<dbReference type="Proteomes" id="UP000050164">
    <property type="component" value="Unassembled WGS sequence"/>
</dbReference>
<evidence type="ECO:0000313" key="7">
    <source>
        <dbReference type="EMBL" id="CKT03965.1"/>
    </source>
</evidence>
<evidence type="ECO:0000313" key="11">
    <source>
        <dbReference type="EMBL" id="COX24174.1"/>
    </source>
</evidence>
<dbReference type="EMBL" id="CSBK01000946">
    <property type="protein sequence ID" value="COY13126.1"/>
    <property type="molecule type" value="Genomic_DNA"/>
</dbReference>
<dbReference type="EMBL" id="CGCX01000302">
    <property type="protein sequence ID" value="CFR72249.1"/>
    <property type="molecule type" value="Genomic_DNA"/>
</dbReference>
<evidence type="ECO:0000313" key="2">
    <source>
        <dbReference type="EMBL" id="CFE39429.1"/>
    </source>
</evidence>
<dbReference type="Proteomes" id="UP000044938">
    <property type="component" value="Unassembled WGS sequence"/>
</dbReference>
<dbReference type="Proteomes" id="UP000039021">
    <property type="component" value="Unassembled WGS sequence"/>
</dbReference>
<evidence type="ECO:0000256" key="1">
    <source>
        <dbReference type="SAM" id="MobiDB-lite"/>
    </source>
</evidence>
<evidence type="ECO:0000313" key="23">
    <source>
        <dbReference type="Proteomes" id="UP000050164"/>
    </source>
</evidence>
<evidence type="ECO:0000313" key="22">
    <source>
        <dbReference type="Proteomes" id="UP000049023"/>
    </source>
</evidence>
<dbReference type="EMBL" id="CNGE01000590">
    <property type="protein sequence ID" value="CKT03965.1"/>
    <property type="molecule type" value="Genomic_DNA"/>
</dbReference>
<evidence type="ECO:0000313" key="4">
    <source>
        <dbReference type="EMBL" id="CFR72249.1"/>
    </source>
</evidence>
<evidence type="ECO:0000313" key="17">
    <source>
        <dbReference type="Proteomes" id="UP000046680"/>
    </source>
</evidence>
<dbReference type="EMBL" id="CSAE01000600">
    <property type="protein sequence ID" value="COW60726.1"/>
    <property type="molecule type" value="Genomic_DNA"/>
</dbReference>
<evidence type="ECO:0000313" key="10">
    <source>
        <dbReference type="EMBL" id="COX19559.1"/>
    </source>
</evidence>
<dbReference type="AlphaFoldDB" id="A0A0T9CQ95"/>
<evidence type="ECO:0000313" key="12">
    <source>
        <dbReference type="EMBL" id="COY13126.1"/>
    </source>
</evidence>
<dbReference type="EMBL" id="CSAJ01000777">
    <property type="protein sequence ID" value="COX19559.1"/>
    <property type="molecule type" value="Genomic_DNA"/>
</dbReference>
<evidence type="ECO:0000313" key="19">
    <source>
        <dbReference type="Proteomes" id="UP000048289"/>
    </source>
</evidence>
<dbReference type="Proteomes" id="UP000045842">
    <property type="component" value="Unassembled WGS sequence"/>
</dbReference>
<feature type="compositionally biased region" description="Low complexity" evidence="1">
    <location>
        <begin position="27"/>
        <end position="43"/>
    </location>
</feature>
<evidence type="ECO:0000313" key="15">
    <source>
        <dbReference type="Proteomes" id="UP000044938"/>
    </source>
</evidence>
<dbReference type="EMBL" id="CSAD01000730">
    <property type="protein sequence ID" value="COW34952.1"/>
    <property type="molecule type" value="Genomic_DNA"/>
</dbReference>
<dbReference type="EMBL" id="CHKL01000733">
    <property type="protein sequence ID" value="COX24174.1"/>
    <property type="molecule type" value="Genomic_DNA"/>
</dbReference>
<evidence type="ECO:0000313" key="20">
    <source>
        <dbReference type="Proteomes" id="UP000048600"/>
    </source>
</evidence>
<dbReference type="Proteomes" id="UP000046680">
    <property type="component" value="Unassembled WGS sequence"/>
</dbReference>
<accession>A0A0T9CQ95</accession>
<evidence type="ECO:0000313" key="9">
    <source>
        <dbReference type="EMBL" id="COW60726.1"/>
    </source>
</evidence>
<dbReference type="Proteomes" id="UP000038802">
    <property type="component" value="Unassembled WGS sequence"/>
</dbReference>
<evidence type="ECO:0000313" key="6">
    <source>
        <dbReference type="EMBL" id="CKS41023.1"/>
    </source>
</evidence>
<dbReference type="Proteomes" id="UP000046947">
    <property type="component" value="Unassembled WGS sequence"/>
</dbReference>
<evidence type="ECO:0000313" key="8">
    <source>
        <dbReference type="EMBL" id="COW34952.1"/>
    </source>
</evidence>
<protein>
    <submittedName>
        <fullName evidence="9">Uncharacterized protein</fullName>
    </submittedName>
</protein>
<evidence type="ECO:0000313" key="14">
    <source>
        <dbReference type="Proteomes" id="UP000039021"/>
    </source>
</evidence>
<feature type="region of interest" description="Disordered" evidence="1">
    <location>
        <begin position="15"/>
        <end position="104"/>
    </location>
</feature>
<dbReference type="EMBL" id="CNFU01000732">
    <property type="protein sequence ID" value="CKS41023.1"/>
    <property type="molecule type" value="Genomic_DNA"/>
</dbReference>
<feature type="compositionally biased region" description="Polar residues" evidence="1">
    <location>
        <begin position="44"/>
        <end position="59"/>
    </location>
</feature>
<dbReference type="EMBL" id="CFOH01000803">
    <property type="protein sequence ID" value="CFE69953.1"/>
    <property type="molecule type" value="Genomic_DNA"/>
</dbReference>
<dbReference type="Proteomes" id="UP000048600">
    <property type="component" value="Unassembled WGS sequence"/>
</dbReference>
<dbReference type="Proteomes" id="UP000048948">
    <property type="component" value="Unassembled WGS sequence"/>
</dbReference>
<evidence type="ECO:0000313" key="13">
    <source>
        <dbReference type="Proteomes" id="UP000038802"/>
    </source>
</evidence>
<evidence type="ECO:0000313" key="5">
    <source>
        <dbReference type="EMBL" id="CKR77532.1"/>
    </source>
</evidence>
<evidence type="ECO:0000313" key="21">
    <source>
        <dbReference type="Proteomes" id="UP000048948"/>
    </source>
</evidence>
<proteinExistence type="predicted"/>
<reference evidence="12" key="2">
    <citation type="submission" date="2015-03" db="EMBL/GenBank/DDBJ databases">
        <authorList>
            <consortium name="Pathogen Informatics"/>
            <person name="Murphy D."/>
        </authorList>
    </citation>
    <scope>NUCLEOTIDE SEQUENCE</scope>
    <source>
        <strain evidence="12">N09902308</strain>
    </source>
</reference>
<dbReference type="EMBL" id="CNFT01000484">
    <property type="protein sequence ID" value="CKR77532.1"/>
    <property type="molecule type" value="Genomic_DNA"/>
</dbReference>